<dbReference type="GO" id="GO:0098797">
    <property type="term" value="C:plasma membrane protein complex"/>
    <property type="evidence" value="ECO:0007669"/>
    <property type="project" value="TreeGrafter"/>
</dbReference>
<dbReference type="Pfam" id="PF02687">
    <property type="entry name" value="FtsX"/>
    <property type="match status" value="1"/>
</dbReference>
<proteinExistence type="inferred from homology"/>
<organism evidence="10 11">
    <name type="scientific">Treponema vincentii</name>
    <dbReference type="NCBI Taxonomy" id="69710"/>
    <lineage>
        <taxon>Bacteria</taxon>
        <taxon>Pseudomonadati</taxon>
        <taxon>Spirochaetota</taxon>
        <taxon>Spirochaetia</taxon>
        <taxon>Spirochaetales</taxon>
        <taxon>Treponemataceae</taxon>
        <taxon>Treponema</taxon>
    </lineage>
</organism>
<dbReference type="InterPro" id="IPR051447">
    <property type="entry name" value="Lipoprotein-release_system"/>
</dbReference>
<feature type="transmembrane region" description="Helical" evidence="7">
    <location>
        <begin position="271"/>
        <end position="294"/>
    </location>
</feature>
<feature type="transmembrane region" description="Helical" evidence="7">
    <location>
        <begin position="357"/>
        <end position="385"/>
    </location>
</feature>
<evidence type="ECO:0000259" key="8">
    <source>
        <dbReference type="Pfam" id="PF02687"/>
    </source>
</evidence>
<feature type="domain" description="MacB-like periplasmic core" evidence="9">
    <location>
        <begin position="18"/>
        <end position="237"/>
    </location>
</feature>
<dbReference type="InterPro" id="IPR003838">
    <property type="entry name" value="ABC3_permease_C"/>
</dbReference>
<evidence type="ECO:0000256" key="1">
    <source>
        <dbReference type="ARBA" id="ARBA00004651"/>
    </source>
</evidence>
<dbReference type="RefSeq" id="WP_162663379.1">
    <property type="nucleotide sequence ID" value="NZ_CP048020.1"/>
</dbReference>
<keyword evidence="3" id="KW-1003">Cell membrane</keyword>
<keyword evidence="5 7" id="KW-1133">Transmembrane helix</keyword>
<dbReference type="InterPro" id="IPR025857">
    <property type="entry name" value="MacB_PCD"/>
</dbReference>
<feature type="transmembrane region" description="Helical" evidence="7">
    <location>
        <begin position="20"/>
        <end position="38"/>
    </location>
</feature>
<evidence type="ECO:0000256" key="7">
    <source>
        <dbReference type="SAM" id="Phobius"/>
    </source>
</evidence>
<dbReference type="PANTHER" id="PTHR30489">
    <property type="entry name" value="LIPOPROTEIN-RELEASING SYSTEM TRANSMEMBRANE PROTEIN LOLE"/>
    <property type="match status" value="1"/>
</dbReference>
<evidence type="ECO:0000259" key="9">
    <source>
        <dbReference type="Pfam" id="PF12704"/>
    </source>
</evidence>
<protein>
    <submittedName>
        <fullName evidence="10">ABC transporter permease</fullName>
    </submittedName>
</protein>
<dbReference type="GO" id="GO:0044874">
    <property type="term" value="P:lipoprotein localization to outer membrane"/>
    <property type="evidence" value="ECO:0007669"/>
    <property type="project" value="TreeGrafter"/>
</dbReference>
<reference evidence="10 11" key="1">
    <citation type="submission" date="2020-01" db="EMBL/GenBank/DDBJ databases">
        <title>Complete genome sequence of a human oral phylogroup 1 Treponema sp. strain ATCC 700766, originally isolated from periodontitis dental plaque.</title>
        <authorList>
            <person name="Chan Y."/>
            <person name="Huo Y.-B."/>
            <person name="Yu X.-L."/>
            <person name="Zeng H."/>
            <person name="Leung W.-K."/>
            <person name="Watt R.M."/>
        </authorList>
    </citation>
    <scope>NUCLEOTIDE SEQUENCE [LARGE SCALE GENOMIC DNA]</scope>
    <source>
        <strain evidence="10 11">OMZ 804</strain>
    </source>
</reference>
<keyword evidence="4 7" id="KW-0812">Transmembrane</keyword>
<evidence type="ECO:0000256" key="6">
    <source>
        <dbReference type="ARBA" id="ARBA00023136"/>
    </source>
</evidence>
<comment type="subcellular location">
    <subcellularLocation>
        <location evidence="1">Cell membrane</location>
        <topology evidence="1">Multi-pass membrane protein</topology>
    </subcellularLocation>
</comment>
<dbReference type="PANTHER" id="PTHR30489:SF0">
    <property type="entry name" value="LIPOPROTEIN-RELEASING SYSTEM TRANSMEMBRANE PROTEIN LOLE"/>
    <property type="match status" value="1"/>
</dbReference>
<comment type="similarity">
    <text evidence="2">Belongs to the ABC-4 integral membrane protein family. LolC/E subfamily.</text>
</comment>
<dbReference type="Pfam" id="PF12704">
    <property type="entry name" value="MacB_PCD"/>
    <property type="match status" value="1"/>
</dbReference>
<sequence length="405" mass="44477">MFLLKSVWDNILFHAKRSFLSVLLITIASSAMLLYRGFVEYSEQGLALSFISNSGHIQVSMKSAAEPQHTDNTGAALLSARDMEMLRSIYADMPAVKSSDAVLNFQGIIGTDTDTAVFWGAGYDSPQRLGATEGTPVFAGDQSLVLGKALFETLKLSTAQEPFVNLMSSIGDSGLLTGSFEVSGWLDTGTPQNDAGLVIASRSALLDFFELKDSASYMRVYLHKDTDMPAAQAALDSYFAEHQLPYQTQNWKERNPSWEQISGLFRNQSSFISIILYILIFTALTQSLSASFMERLGEFGTMEAIGLKRSSVMQMLALEVCLISLAGIIGGIVLAQLGNSLTETWNITMTPPGYTRAYRLSFYITLPAILTTQFFIFLTGIISVLHPMYTICKHSTVQLIHYNGS</sequence>
<evidence type="ECO:0000256" key="4">
    <source>
        <dbReference type="ARBA" id="ARBA00022692"/>
    </source>
</evidence>
<evidence type="ECO:0000256" key="3">
    <source>
        <dbReference type="ARBA" id="ARBA00022475"/>
    </source>
</evidence>
<dbReference type="EMBL" id="CP048020">
    <property type="protein sequence ID" value="QHX43045.1"/>
    <property type="molecule type" value="Genomic_DNA"/>
</dbReference>
<evidence type="ECO:0000256" key="5">
    <source>
        <dbReference type="ARBA" id="ARBA00022989"/>
    </source>
</evidence>
<accession>A0A6P1Y0A5</accession>
<keyword evidence="6 7" id="KW-0472">Membrane</keyword>
<feature type="transmembrane region" description="Helical" evidence="7">
    <location>
        <begin position="315"/>
        <end position="337"/>
    </location>
</feature>
<dbReference type="AlphaFoldDB" id="A0A6P1Y0A5"/>
<dbReference type="KEGG" id="trz:GWP43_05840"/>
<dbReference type="Proteomes" id="UP000464374">
    <property type="component" value="Chromosome"/>
</dbReference>
<name>A0A6P1Y0A5_9SPIR</name>
<evidence type="ECO:0000313" key="10">
    <source>
        <dbReference type="EMBL" id="QHX43045.1"/>
    </source>
</evidence>
<feature type="domain" description="ABC3 transporter permease C-terminal" evidence="8">
    <location>
        <begin position="271"/>
        <end position="395"/>
    </location>
</feature>
<evidence type="ECO:0000256" key="2">
    <source>
        <dbReference type="ARBA" id="ARBA00005236"/>
    </source>
</evidence>
<gene>
    <name evidence="10" type="ORF">GWP43_05840</name>
</gene>
<evidence type="ECO:0000313" key="11">
    <source>
        <dbReference type="Proteomes" id="UP000464374"/>
    </source>
</evidence>